<keyword evidence="1" id="KW-1277">Toxin-antitoxin system</keyword>
<dbReference type="InterPro" id="IPR007712">
    <property type="entry name" value="RelE/ParE_toxin"/>
</dbReference>
<accession>A0A6N4X9L7</accession>
<dbReference type="Proteomes" id="UP000445144">
    <property type="component" value="Unassembled WGS sequence"/>
</dbReference>
<evidence type="ECO:0000313" key="2">
    <source>
        <dbReference type="EMBL" id="CAA7196984.1"/>
    </source>
</evidence>
<keyword evidence="3" id="KW-1185">Reference proteome</keyword>
<dbReference type="RefSeq" id="WP_162033701.1">
    <property type="nucleotide sequence ID" value="NZ_CACVBR010000036.1"/>
</dbReference>
<sequence length="98" mass="11593">MAYKVVITPEAAEDLEKAFLYYVDHVSNRVAKGFANDLKSTLLDIQKTLFFQIFHQNYRIKSLKKYPYIIFYTLDEVNKLILIKAIFHTSQNPKKYPE</sequence>
<evidence type="ECO:0008006" key="4">
    <source>
        <dbReference type="Google" id="ProtNLM"/>
    </source>
</evidence>
<evidence type="ECO:0000256" key="1">
    <source>
        <dbReference type="ARBA" id="ARBA00022649"/>
    </source>
</evidence>
<proteinExistence type="predicted"/>
<name>A0A6N4X9L7_9FLAO</name>
<reference evidence="2 3" key="1">
    <citation type="submission" date="2020-01" db="EMBL/GenBank/DDBJ databases">
        <authorList>
            <person name="Rodrigo-Torres L."/>
            <person name="Arahal R. D."/>
            <person name="Lucena T."/>
        </authorList>
    </citation>
    <scope>NUCLEOTIDE SEQUENCE [LARGE SCALE GENOMIC DNA]</scope>
    <source>
        <strain evidence="2 3">CECT 9293</strain>
    </source>
</reference>
<gene>
    <name evidence="2" type="ORF">CHRY9293_03042</name>
</gene>
<dbReference type="InterPro" id="IPR035093">
    <property type="entry name" value="RelE/ParE_toxin_dom_sf"/>
</dbReference>
<protein>
    <recommendedName>
        <fullName evidence="4">Plasmid stabilization system protein ParE</fullName>
    </recommendedName>
</protein>
<evidence type="ECO:0000313" key="3">
    <source>
        <dbReference type="Proteomes" id="UP000445144"/>
    </source>
</evidence>
<dbReference type="Gene3D" id="3.30.2310.20">
    <property type="entry name" value="RelE-like"/>
    <property type="match status" value="1"/>
</dbReference>
<dbReference type="Pfam" id="PF05016">
    <property type="entry name" value="ParE_toxin"/>
    <property type="match status" value="1"/>
</dbReference>
<dbReference type="EMBL" id="CACVBR010000036">
    <property type="protein sequence ID" value="CAA7196984.1"/>
    <property type="molecule type" value="Genomic_DNA"/>
</dbReference>
<dbReference type="AlphaFoldDB" id="A0A6N4X9L7"/>
<organism evidence="2 3">
    <name type="scientific">Chryseobacterium potabilaquae</name>
    <dbReference type="NCBI Taxonomy" id="2675057"/>
    <lineage>
        <taxon>Bacteria</taxon>
        <taxon>Pseudomonadati</taxon>
        <taxon>Bacteroidota</taxon>
        <taxon>Flavobacteriia</taxon>
        <taxon>Flavobacteriales</taxon>
        <taxon>Weeksellaceae</taxon>
        <taxon>Chryseobacterium group</taxon>
        <taxon>Chryseobacterium</taxon>
    </lineage>
</organism>